<evidence type="ECO:0000259" key="3">
    <source>
        <dbReference type="Pfam" id="PF21027"/>
    </source>
</evidence>
<dbReference type="InterPro" id="IPR036452">
    <property type="entry name" value="Ribo_hydro-like"/>
</dbReference>
<dbReference type="Gene3D" id="3.90.245.10">
    <property type="entry name" value="Ribonucleoside hydrolase-like"/>
    <property type="match status" value="1"/>
</dbReference>
<keyword evidence="5" id="KW-1185">Reference proteome</keyword>
<gene>
    <name evidence="4" type="ORF">ElP_34210</name>
</gene>
<proteinExistence type="predicted"/>
<dbReference type="EMBL" id="CP036426">
    <property type="protein sequence ID" value="QDV35518.1"/>
    <property type="molecule type" value="Genomic_DNA"/>
</dbReference>
<evidence type="ECO:0000256" key="1">
    <source>
        <dbReference type="SAM" id="SignalP"/>
    </source>
</evidence>
<dbReference type="KEGG" id="tpla:ElP_34210"/>
<dbReference type="Pfam" id="PF07632">
    <property type="entry name" value="Sde182_NH-like"/>
    <property type="match status" value="1"/>
</dbReference>
<evidence type="ECO:0000313" key="4">
    <source>
        <dbReference type="EMBL" id="QDV35518.1"/>
    </source>
</evidence>
<dbReference type="GO" id="GO:0016799">
    <property type="term" value="F:hydrolase activity, hydrolyzing N-glycosyl compounds"/>
    <property type="evidence" value="ECO:0007669"/>
    <property type="project" value="InterPro"/>
</dbReference>
<feature type="domain" description="Cellulose-binding Sde182 nucleoside hydrolase-like" evidence="2">
    <location>
        <begin position="39"/>
        <end position="302"/>
    </location>
</feature>
<dbReference type="Pfam" id="PF21027">
    <property type="entry name" value="Sde0182_C"/>
    <property type="match status" value="1"/>
</dbReference>
<dbReference type="Gene3D" id="2.60.40.10">
    <property type="entry name" value="Immunoglobulins"/>
    <property type="match status" value="1"/>
</dbReference>
<dbReference type="InterPro" id="IPR048527">
    <property type="entry name" value="Sde182_C"/>
</dbReference>
<dbReference type="InterPro" id="IPR013783">
    <property type="entry name" value="Ig-like_fold"/>
</dbReference>
<feature type="chain" id="PRO_5021766479" description="DUF1593 domain-containing protein" evidence="1">
    <location>
        <begin position="30"/>
        <end position="466"/>
    </location>
</feature>
<feature type="signal peptide" evidence="1">
    <location>
        <begin position="1"/>
        <end position="29"/>
    </location>
</feature>
<dbReference type="Proteomes" id="UP000317835">
    <property type="component" value="Chromosome"/>
</dbReference>
<accession>A0A518H3W9</accession>
<evidence type="ECO:0000313" key="5">
    <source>
        <dbReference type="Proteomes" id="UP000317835"/>
    </source>
</evidence>
<feature type="domain" description="Cellulose-binding Sde182 C-terminal" evidence="3">
    <location>
        <begin position="378"/>
        <end position="456"/>
    </location>
</feature>
<reference evidence="4 5" key="1">
    <citation type="submission" date="2019-02" db="EMBL/GenBank/DDBJ databases">
        <title>Deep-cultivation of Planctomycetes and their phenomic and genomic characterization uncovers novel biology.</title>
        <authorList>
            <person name="Wiegand S."/>
            <person name="Jogler M."/>
            <person name="Boedeker C."/>
            <person name="Pinto D."/>
            <person name="Vollmers J."/>
            <person name="Rivas-Marin E."/>
            <person name="Kohn T."/>
            <person name="Peeters S.H."/>
            <person name="Heuer A."/>
            <person name="Rast P."/>
            <person name="Oberbeckmann S."/>
            <person name="Bunk B."/>
            <person name="Jeske O."/>
            <person name="Meyerdierks A."/>
            <person name="Storesund J.E."/>
            <person name="Kallscheuer N."/>
            <person name="Luecker S."/>
            <person name="Lage O.M."/>
            <person name="Pohl T."/>
            <person name="Merkel B.J."/>
            <person name="Hornburger P."/>
            <person name="Mueller R.-W."/>
            <person name="Bruemmer F."/>
            <person name="Labrenz M."/>
            <person name="Spormann A.M."/>
            <person name="Op den Camp H."/>
            <person name="Overmann J."/>
            <person name="Amann R."/>
            <person name="Jetten M.S.M."/>
            <person name="Mascher T."/>
            <person name="Medema M.H."/>
            <person name="Devos D.P."/>
            <person name="Kaster A.-K."/>
            <person name="Ovreas L."/>
            <person name="Rohde M."/>
            <person name="Galperin M.Y."/>
            <person name="Jogler C."/>
        </authorList>
    </citation>
    <scope>NUCLEOTIDE SEQUENCE [LARGE SCALE GENOMIC DNA]</scope>
    <source>
        <strain evidence="4 5">ElP</strain>
    </source>
</reference>
<dbReference type="AlphaFoldDB" id="A0A518H3W9"/>
<keyword evidence="1" id="KW-0732">Signal</keyword>
<organism evidence="4 5">
    <name type="scientific">Tautonia plasticadhaerens</name>
    <dbReference type="NCBI Taxonomy" id="2527974"/>
    <lineage>
        <taxon>Bacteria</taxon>
        <taxon>Pseudomonadati</taxon>
        <taxon>Planctomycetota</taxon>
        <taxon>Planctomycetia</taxon>
        <taxon>Isosphaerales</taxon>
        <taxon>Isosphaeraceae</taxon>
        <taxon>Tautonia</taxon>
    </lineage>
</organism>
<protein>
    <recommendedName>
        <fullName evidence="6">DUF1593 domain-containing protein</fullName>
    </recommendedName>
</protein>
<dbReference type="SUPFAM" id="SSF53590">
    <property type="entry name" value="Nucleoside hydrolase"/>
    <property type="match status" value="1"/>
</dbReference>
<evidence type="ECO:0008006" key="6">
    <source>
        <dbReference type="Google" id="ProtNLM"/>
    </source>
</evidence>
<dbReference type="InterPro" id="IPR011483">
    <property type="entry name" value="Sde182_NH-like"/>
</dbReference>
<evidence type="ECO:0000259" key="2">
    <source>
        <dbReference type="Pfam" id="PF07632"/>
    </source>
</evidence>
<sequence length="466" mass="52122" precursor="true">MIESRRCGRWAVPVLASLLLPTMALPSHADDGPEPEQRRVLVLTDIGNEPDDSQSMVRFLLYTNEFDVEGLVATTSTWLKDRINPEMIIERVAAYGQVRENLIKHADGYPTEASLRERIKEGRAEFGMAGVGAGKDSEGSDWIIEVADRDDPRPLWVPIWGGANTLAQALWKVKQTRSPEEVERFIARLRVYTISDQDDAGPWMRETFPDLFYIVSPGCDYASATWSGISGEKHYKFEGPDFSLVSNDWIDANVQHGHGPLGKLYPDTAYIMEGDTPSFLFLIPNGLNAPEHPEWGGWGGRYEEQNGFYTNTADTVVGSDGKAYTTGQATIWRWREAYQDDFAARMDWCVQPHEEANHPPVASLGHAEELHAKAGEVVRLDAAGSSDPDGDQISYEWMFYPEAGTYRGPLEIKDADKEQARLTAPGVEEPHVAHVILKVTDDGTPALTHYRRVRITFEPSGSKDRR</sequence>
<name>A0A518H3W9_9BACT</name>